<accession>A0A6B2JP89</accession>
<dbReference type="Pfam" id="PF00809">
    <property type="entry name" value="Pterin_bind"/>
    <property type="match status" value="1"/>
</dbReference>
<name>A0A6B2JP89_9RHOB</name>
<evidence type="ECO:0000256" key="2">
    <source>
        <dbReference type="ARBA" id="ARBA00001946"/>
    </source>
</evidence>
<evidence type="ECO:0000256" key="3">
    <source>
        <dbReference type="ARBA" id="ARBA00004763"/>
    </source>
</evidence>
<comment type="caution">
    <text evidence="14">The sequence shown here is derived from an EMBL/GenBank/DDBJ whole genome shotgun (WGS) entry which is preliminary data.</text>
</comment>
<keyword evidence="15" id="KW-1185">Reference proteome</keyword>
<reference evidence="14 15" key="1">
    <citation type="submission" date="2020-02" db="EMBL/GenBank/DDBJ databases">
        <title>Pseudoroseicyclus tamarix, sp. nov., isolated from offshore sediment of a Tamarix chinensis forest.</title>
        <authorList>
            <person name="Gai Y."/>
        </authorList>
    </citation>
    <scope>NUCLEOTIDE SEQUENCE [LARGE SCALE GENOMIC DNA]</scope>
    <source>
        <strain evidence="14 15">CLL3-39</strain>
    </source>
</reference>
<dbReference type="GO" id="GO:0005829">
    <property type="term" value="C:cytosol"/>
    <property type="evidence" value="ECO:0007669"/>
    <property type="project" value="TreeGrafter"/>
</dbReference>
<evidence type="ECO:0000256" key="7">
    <source>
        <dbReference type="ARBA" id="ARBA00022679"/>
    </source>
</evidence>
<dbReference type="InterPro" id="IPR006390">
    <property type="entry name" value="DHP_synth_dom"/>
</dbReference>
<sequence length="331" mass="35252">MRRAPLPRTGRAPEGALPLAGLDGLWFDEVQEWDGARRPATELGPEERARLTGLRADVCGLSLDRPRLMGILNVTPDSFSDGGRHATLETALARAREMAGEVDILDIGGESTRPGAEEVSRAEEIARTAPVIRAIREAGIATPISIDTRKAEVAAAALEAGADMVNDVSAFRFDAEMPAVVAEAGCPVCLMHSVADPATMQGQAQYEDVVAEVFDHLAERIALAESHGIPRGRIIADPGIGFGKTLQHNLKLLAHLPLYHDLGTALLLGASRKRFIGTIGEAPEAEDRLGGSLAVALAGARAGVQIIRVHDTRQTQQGLRLQTALIEAETW</sequence>
<dbReference type="GO" id="GO:0046872">
    <property type="term" value="F:metal ion binding"/>
    <property type="evidence" value="ECO:0007669"/>
    <property type="project" value="UniProtKB-KW"/>
</dbReference>
<keyword evidence="9 12" id="KW-0460">Magnesium</keyword>
<evidence type="ECO:0000256" key="1">
    <source>
        <dbReference type="ARBA" id="ARBA00000012"/>
    </source>
</evidence>
<dbReference type="InterPro" id="IPR011005">
    <property type="entry name" value="Dihydropteroate_synth-like_sf"/>
</dbReference>
<evidence type="ECO:0000313" key="15">
    <source>
        <dbReference type="Proteomes" id="UP000474757"/>
    </source>
</evidence>
<dbReference type="PROSITE" id="PS00793">
    <property type="entry name" value="DHPS_2"/>
    <property type="match status" value="1"/>
</dbReference>
<dbReference type="InterPro" id="IPR000489">
    <property type="entry name" value="Pterin-binding_dom"/>
</dbReference>
<dbReference type="PROSITE" id="PS50972">
    <property type="entry name" value="PTERIN_BINDING"/>
    <property type="match status" value="1"/>
</dbReference>
<comment type="function">
    <text evidence="12">Catalyzes the condensation of para-aminobenzoate (pABA) with 6-hydroxymethyl-7,8-dihydropterin diphosphate (DHPt-PP) to form 7,8-dihydropteroate (H2Pte), the immediate precursor of folate derivatives.</text>
</comment>
<dbReference type="GO" id="GO:0046656">
    <property type="term" value="P:folic acid biosynthetic process"/>
    <property type="evidence" value="ECO:0007669"/>
    <property type="project" value="UniProtKB-KW"/>
</dbReference>
<feature type="domain" description="Pterin-binding" evidence="13">
    <location>
        <begin position="66"/>
        <end position="320"/>
    </location>
</feature>
<evidence type="ECO:0000256" key="9">
    <source>
        <dbReference type="ARBA" id="ARBA00022842"/>
    </source>
</evidence>
<evidence type="ECO:0000256" key="12">
    <source>
        <dbReference type="RuleBase" id="RU361205"/>
    </source>
</evidence>
<dbReference type="EMBL" id="JAAGAB010000001">
    <property type="protein sequence ID" value="NDU99809.1"/>
    <property type="molecule type" value="Genomic_DNA"/>
</dbReference>
<dbReference type="InterPro" id="IPR045031">
    <property type="entry name" value="DHP_synth-like"/>
</dbReference>
<dbReference type="SUPFAM" id="SSF51717">
    <property type="entry name" value="Dihydropteroate synthetase-like"/>
    <property type="match status" value="1"/>
</dbReference>
<dbReference type="NCBIfam" id="TIGR01496">
    <property type="entry name" value="DHPS"/>
    <property type="match status" value="1"/>
</dbReference>
<dbReference type="RefSeq" id="WP_163889600.1">
    <property type="nucleotide sequence ID" value="NZ_JAAFYS010000001.1"/>
</dbReference>
<dbReference type="AlphaFoldDB" id="A0A6B2JP89"/>
<proteinExistence type="inferred from homology"/>
<evidence type="ECO:0000256" key="8">
    <source>
        <dbReference type="ARBA" id="ARBA00022723"/>
    </source>
</evidence>
<evidence type="ECO:0000313" key="14">
    <source>
        <dbReference type="EMBL" id="NDU99809.1"/>
    </source>
</evidence>
<comment type="similarity">
    <text evidence="4 12">Belongs to the DHPS family.</text>
</comment>
<evidence type="ECO:0000256" key="4">
    <source>
        <dbReference type="ARBA" id="ARBA00009503"/>
    </source>
</evidence>
<dbReference type="PROSITE" id="PS00792">
    <property type="entry name" value="DHPS_1"/>
    <property type="match status" value="1"/>
</dbReference>
<evidence type="ECO:0000259" key="13">
    <source>
        <dbReference type="PROSITE" id="PS50972"/>
    </source>
</evidence>
<protein>
    <recommendedName>
        <fullName evidence="6 12">Dihydropteroate synthase</fullName>
        <shortName evidence="12">DHPS</shortName>
        <ecNumber evidence="5 12">2.5.1.15</ecNumber>
    </recommendedName>
    <alternativeName>
        <fullName evidence="11 12">Dihydropteroate pyrophosphorylase</fullName>
    </alternativeName>
</protein>
<evidence type="ECO:0000256" key="5">
    <source>
        <dbReference type="ARBA" id="ARBA00012458"/>
    </source>
</evidence>
<keyword evidence="8 12" id="KW-0479">Metal-binding</keyword>
<dbReference type="EC" id="2.5.1.15" evidence="5 12"/>
<keyword evidence="7 12" id="KW-0808">Transferase</keyword>
<evidence type="ECO:0000256" key="11">
    <source>
        <dbReference type="ARBA" id="ARBA00030193"/>
    </source>
</evidence>
<dbReference type="GO" id="GO:0046654">
    <property type="term" value="P:tetrahydrofolate biosynthetic process"/>
    <property type="evidence" value="ECO:0007669"/>
    <property type="project" value="UniProtKB-UniPathway"/>
</dbReference>
<keyword evidence="10 12" id="KW-0289">Folate biosynthesis</keyword>
<comment type="catalytic activity">
    <reaction evidence="1">
        <text>(7,8-dihydropterin-6-yl)methyl diphosphate + 4-aminobenzoate = 7,8-dihydropteroate + diphosphate</text>
        <dbReference type="Rhea" id="RHEA:19949"/>
        <dbReference type="ChEBI" id="CHEBI:17836"/>
        <dbReference type="ChEBI" id="CHEBI:17839"/>
        <dbReference type="ChEBI" id="CHEBI:33019"/>
        <dbReference type="ChEBI" id="CHEBI:72950"/>
        <dbReference type="EC" id="2.5.1.15"/>
    </reaction>
</comment>
<organism evidence="14 15">
    <name type="scientific">Pseudoroseicyclus tamaricis</name>
    <dbReference type="NCBI Taxonomy" id="2705421"/>
    <lineage>
        <taxon>Bacteria</taxon>
        <taxon>Pseudomonadati</taxon>
        <taxon>Pseudomonadota</taxon>
        <taxon>Alphaproteobacteria</taxon>
        <taxon>Rhodobacterales</taxon>
        <taxon>Paracoccaceae</taxon>
        <taxon>Pseudoroseicyclus</taxon>
    </lineage>
</organism>
<comment type="pathway">
    <text evidence="3 12">Cofactor biosynthesis; tetrahydrofolate biosynthesis; 7,8-dihydrofolate from 2-amino-4-hydroxy-6-hydroxymethyl-7,8-dihydropteridine diphosphate and 4-aminobenzoate: step 1/2.</text>
</comment>
<gene>
    <name evidence="14" type="primary">folP</name>
    <name evidence="14" type="ORF">GZA08_02320</name>
</gene>
<dbReference type="Proteomes" id="UP000474757">
    <property type="component" value="Unassembled WGS sequence"/>
</dbReference>
<dbReference type="PANTHER" id="PTHR20941:SF1">
    <property type="entry name" value="FOLIC ACID SYNTHESIS PROTEIN FOL1"/>
    <property type="match status" value="1"/>
</dbReference>
<dbReference type="GO" id="GO:0004156">
    <property type="term" value="F:dihydropteroate synthase activity"/>
    <property type="evidence" value="ECO:0007669"/>
    <property type="project" value="UniProtKB-EC"/>
</dbReference>
<comment type="cofactor">
    <cofactor evidence="2 12">
        <name>Mg(2+)</name>
        <dbReference type="ChEBI" id="CHEBI:18420"/>
    </cofactor>
</comment>
<dbReference type="FunFam" id="3.20.20.20:FF:000006">
    <property type="entry name" value="Dihydropteroate synthase"/>
    <property type="match status" value="1"/>
</dbReference>
<dbReference type="PANTHER" id="PTHR20941">
    <property type="entry name" value="FOLATE SYNTHESIS PROTEINS"/>
    <property type="match status" value="1"/>
</dbReference>
<dbReference type="UniPathway" id="UPA00077">
    <property type="reaction ID" value="UER00156"/>
</dbReference>
<dbReference type="Gene3D" id="3.20.20.20">
    <property type="entry name" value="Dihydropteroate synthase-like"/>
    <property type="match status" value="1"/>
</dbReference>
<dbReference type="CDD" id="cd00739">
    <property type="entry name" value="DHPS"/>
    <property type="match status" value="1"/>
</dbReference>
<evidence type="ECO:0000256" key="6">
    <source>
        <dbReference type="ARBA" id="ARBA00016919"/>
    </source>
</evidence>
<evidence type="ECO:0000256" key="10">
    <source>
        <dbReference type="ARBA" id="ARBA00022909"/>
    </source>
</evidence>